<evidence type="ECO:0000313" key="1">
    <source>
        <dbReference type="EMBL" id="PRY74750.1"/>
    </source>
</evidence>
<comment type="caution">
    <text evidence="1">The sequence shown here is derived from an EMBL/GenBank/DDBJ whole genome shotgun (WGS) entry which is preliminary data.</text>
</comment>
<name>A0A2T0VTW6_9LACT</name>
<protein>
    <submittedName>
        <fullName evidence="1">Uncharacterized protein</fullName>
    </submittedName>
</protein>
<evidence type="ECO:0000313" key="2">
    <source>
        <dbReference type="Proteomes" id="UP000238205"/>
    </source>
</evidence>
<dbReference type="AlphaFoldDB" id="A0A2T0VTW6"/>
<organism evidence="1 2">
    <name type="scientific">Alkalibacterium olivapovliticus</name>
    <dbReference type="NCBI Taxonomy" id="99907"/>
    <lineage>
        <taxon>Bacteria</taxon>
        <taxon>Bacillati</taxon>
        <taxon>Bacillota</taxon>
        <taxon>Bacilli</taxon>
        <taxon>Lactobacillales</taxon>
        <taxon>Carnobacteriaceae</taxon>
        <taxon>Alkalibacterium</taxon>
    </lineage>
</organism>
<sequence length="69" mass="7921">MGNRVNQLNKKLQAKRKELFKLQMEETSSAIDRQKLSNEIKDLTADLVICQLDLTNVEADIVKNNNFSN</sequence>
<reference evidence="1 2" key="1">
    <citation type="submission" date="2018-03" db="EMBL/GenBank/DDBJ databases">
        <title>Genomic Encyclopedia of Archaeal and Bacterial Type Strains, Phase II (KMG-II): from individual species to whole genera.</title>
        <authorList>
            <person name="Goeker M."/>
        </authorList>
    </citation>
    <scope>NUCLEOTIDE SEQUENCE [LARGE SCALE GENOMIC DNA]</scope>
    <source>
        <strain evidence="1 2">DSM 13175</strain>
    </source>
</reference>
<proteinExistence type="predicted"/>
<dbReference type="EMBL" id="PVTO01000039">
    <property type="protein sequence ID" value="PRY74750.1"/>
    <property type="molecule type" value="Genomic_DNA"/>
</dbReference>
<gene>
    <name evidence="1" type="ORF">CLV38_1396</name>
</gene>
<keyword evidence="2" id="KW-1185">Reference proteome</keyword>
<accession>A0A2T0VTW6</accession>
<dbReference type="Proteomes" id="UP000238205">
    <property type="component" value="Unassembled WGS sequence"/>
</dbReference>
<dbReference type="RefSeq" id="WP_106196197.1">
    <property type="nucleotide sequence ID" value="NZ_PVTO01000039.1"/>
</dbReference>